<evidence type="ECO:0000256" key="1">
    <source>
        <dbReference type="SAM" id="SignalP"/>
    </source>
</evidence>
<gene>
    <name evidence="2" type="ORF">MGAL_10B082253</name>
</gene>
<dbReference type="SUPFAM" id="SSF49785">
    <property type="entry name" value="Galactose-binding domain-like"/>
    <property type="match status" value="2"/>
</dbReference>
<proteinExistence type="predicted"/>
<dbReference type="InterPro" id="IPR008979">
    <property type="entry name" value="Galactose-bd-like_sf"/>
</dbReference>
<dbReference type="Gene3D" id="2.170.300.10">
    <property type="entry name" value="Tie2 ligand-binding domain superfamily"/>
    <property type="match status" value="1"/>
</dbReference>
<reference evidence="2" key="1">
    <citation type="submission" date="2018-11" db="EMBL/GenBank/DDBJ databases">
        <authorList>
            <person name="Alioto T."/>
            <person name="Alioto T."/>
        </authorList>
    </citation>
    <scope>NUCLEOTIDE SEQUENCE</scope>
</reference>
<feature type="non-terminal residue" evidence="2">
    <location>
        <position position="425"/>
    </location>
</feature>
<dbReference type="Proteomes" id="UP000596742">
    <property type="component" value="Unassembled WGS sequence"/>
</dbReference>
<evidence type="ECO:0000313" key="2">
    <source>
        <dbReference type="EMBL" id="VDI52768.1"/>
    </source>
</evidence>
<dbReference type="EMBL" id="UYJE01007215">
    <property type="protein sequence ID" value="VDI52768.1"/>
    <property type="molecule type" value="Genomic_DNA"/>
</dbReference>
<dbReference type="OrthoDB" id="6156466at2759"/>
<name>A0A8B6FTN3_MYTGA</name>
<sequence>MKMISKLQPGVFLIIIAILFVPVKAQINLALHGTAKQYTTYTDSEGNSYTADLAIKGPANNNWEDGCSSTDGIQAIAWWGLFLPQLAYITNIKSYYRKDEAHRMNDFRLYFGNSSVFDKTERCFRDIGNQAHSNLNQSIDCNLSPTRNIYYFNRNTFIELCYIEINGCWKGFWGENCTVPCPPTCIDQHCNPANGSCVWGCNTTNCMNKNCSTNTLSGACLGGCVLGRAGQYCNKYNLAYNQTANILPVGQSNAGLSVDGLISTCIIFSSTASSSYLQVEFESLSTITTVHIVFGRDKTTATGGNAVYCSNTTDKWNDGTLLYSGPRLNTDIITFAVCKYLTYVPPLLIGSKMVELCEIEIGGCSYRRYGDICEHVCPEHCLGQGRCDLISGDCLSGCSDGWVGEKCDQACDENKFGGQCLRDCS</sequence>
<feature type="signal peptide" evidence="1">
    <location>
        <begin position="1"/>
        <end position="25"/>
    </location>
</feature>
<comment type="caution">
    <text evidence="2">The sequence shown here is derived from an EMBL/GenBank/DDBJ whole genome shotgun (WGS) entry which is preliminary data.</text>
</comment>
<evidence type="ECO:0008006" key="4">
    <source>
        <dbReference type="Google" id="ProtNLM"/>
    </source>
</evidence>
<accession>A0A8B6FTN3</accession>
<organism evidence="2 3">
    <name type="scientific">Mytilus galloprovincialis</name>
    <name type="common">Mediterranean mussel</name>
    <dbReference type="NCBI Taxonomy" id="29158"/>
    <lineage>
        <taxon>Eukaryota</taxon>
        <taxon>Metazoa</taxon>
        <taxon>Spiralia</taxon>
        <taxon>Lophotrochozoa</taxon>
        <taxon>Mollusca</taxon>
        <taxon>Bivalvia</taxon>
        <taxon>Autobranchia</taxon>
        <taxon>Pteriomorphia</taxon>
        <taxon>Mytilida</taxon>
        <taxon>Mytiloidea</taxon>
        <taxon>Mytilidae</taxon>
        <taxon>Mytilinae</taxon>
        <taxon>Mytilus</taxon>
    </lineage>
</organism>
<feature type="chain" id="PRO_5033001270" description="Fucolectin tachylectin-4 pentraxin-1 domain-containing protein" evidence="1">
    <location>
        <begin position="26"/>
        <end position="425"/>
    </location>
</feature>
<protein>
    <recommendedName>
        <fullName evidence="4">Fucolectin tachylectin-4 pentraxin-1 domain-containing protein</fullName>
    </recommendedName>
</protein>
<dbReference type="AlphaFoldDB" id="A0A8B6FTN3"/>
<evidence type="ECO:0000313" key="3">
    <source>
        <dbReference type="Proteomes" id="UP000596742"/>
    </source>
</evidence>
<keyword evidence="3" id="KW-1185">Reference proteome</keyword>
<dbReference type="Gene3D" id="2.60.120.260">
    <property type="entry name" value="Galactose-binding domain-like"/>
    <property type="match status" value="2"/>
</dbReference>
<keyword evidence="1" id="KW-0732">Signal</keyword>